<dbReference type="OrthoDB" id="48651at2759"/>
<gene>
    <name evidence="5" type="ORF">IMSHALPRED_002163</name>
</gene>
<feature type="compositionally biased region" description="Basic and acidic residues" evidence="3">
    <location>
        <begin position="285"/>
        <end position="303"/>
    </location>
</feature>
<dbReference type="AlphaFoldDB" id="A0A8H3J4S5"/>
<feature type="region of interest" description="Disordered" evidence="3">
    <location>
        <begin position="27"/>
        <end position="75"/>
    </location>
</feature>
<feature type="compositionally biased region" description="Low complexity" evidence="3">
    <location>
        <begin position="350"/>
        <end position="364"/>
    </location>
</feature>
<dbReference type="InterPro" id="IPR000504">
    <property type="entry name" value="RRM_dom"/>
</dbReference>
<accession>A0A8H3J4S5</accession>
<feature type="compositionally biased region" description="Low complexity" evidence="3">
    <location>
        <begin position="249"/>
        <end position="258"/>
    </location>
</feature>
<sequence length="596" mass="64035">MAPKKTKGEKMDLGTFLTDSTLGSWADEMEDMPMPSGQQTHYILRGNQRSKAPSGRGGYGGDRQHNAGGGFGGMADRGGYSVREQLPLPTKPPYTVHLGNMSFDATEGDITDFFSGCEVTSVRIVEDKLERKPKGFGYAEFATLDGLKKALDANGSQFQGRNIRVSVAEPQKDRPDARELGDWTRKGPLADVPGQRRVSERGGFGSGRGGFDNASDAGSDRGDRGGRRAGYEQADGKVRDFGNWDRKGPLTPTLPTGPAARSFDRPASRDGPPNRRNSPAWGEGRSQDGSRPPRREFVERQPVERAPTAAEQDSQWRTKMRPDAPPAPPAPPAQPVQVAKSPAIPNRELSTPTSPAAAPAAPTTRPKLNLAKRTVSEAPSDANSSDAAPAADSKASPFGAAKPIDTAAREKEVEEKRQIAIREKKEADEKARADKKAAEEKAREEKKIARETEQANKSEQAPAWKQRPPQEKVNGQDQKKINGQAQEKENGSTAPPPGRSYEILRRAANEDSSAADEEAEESEAAEENGLVTVDKAVKPKEILRDIPDGGTQTNGSSAAGTPDPTADVLEGDGWSTVSKPEKKRKNGNQAARAIAS</sequence>
<dbReference type="PANTHER" id="PTHR23236:SF11">
    <property type="entry name" value="EUKARYOTIC TRANSLATION INITIATION FACTOR 4H"/>
    <property type="match status" value="1"/>
</dbReference>
<feature type="compositionally biased region" description="Low complexity" evidence="3">
    <location>
        <begin position="376"/>
        <end position="397"/>
    </location>
</feature>
<feature type="compositionally biased region" description="Basic and acidic residues" evidence="3">
    <location>
        <begin position="218"/>
        <end position="248"/>
    </location>
</feature>
<evidence type="ECO:0000256" key="2">
    <source>
        <dbReference type="PROSITE-ProRule" id="PRU00176"/>
    </source>
</evidence>
<feature type="domain" description="RRM" evidence="4">
    <location>
        <begin position="94"/>
        <end position="170"/>
    </location>
</feature>
<dbReference type="PANTHER" id="PTHR23236">
    <property type="entry name" value="EUKARYOTIC TRANSLATION INITIATION FACTOR 4B/4H"/>
    <property type="match status" value="1"/>
</dbReference>
<feature type="compositionally biased region" description="Pro residues" evidence="3">
    <location>
        <begin position="323"/>
        <end position="334"/>
    </location>
</feature>
<feature type="compositionally biased region" description="Basic and acidic residues" evidence="3">
    <location>
        <begin position="170"/>
        <end position="185"/>
    </location>
</feature>
<feature type="region of interest" description="Disordered" evidence="3">
    <location>
        <begin position="168"/>
        <end position="596"/>
    </location>
</feature>
<dbReference type="Proteomes" id="UP000664534">
    <property type="component" value="Unassembled WGS sequence"/>
</dbReference>
<feature type="compositionally biased region" description="Polar residues" evidence="3">
    <location>
        <begin position="473"/>
        <end position="485"/>
    </location>
</feature>
<protein>
    <recommendedName>
        <fullName evidence="4">RRM domain-containing protein</fullName>
    </recommendedName>
</protein>
<feature type="compositionally biased region" description="Basic and acidic residues" evidence="3">
    <location>
        <begin position="407"/>
        <end position="456"/>
    </location>
</feature>
<dbReference type="InterPro" id="IPR035979">
    <property type="entry name" value="RBD_domain_sf"/>
</dbReference>
<evidence type="ECO:0000256" key="1">
    <source>
        <dbReference type="ARBA" id="ARBA00022884"/>
    </source>
</evidence>
<evidence type="ECO:0000313" key="5">
    <source>
        <dbReference type="EMBL" id="CAF9940765.1"/>
    </source>
</evidence>
<dbReference type="GO" id="GO:0005730">
    <property type="term" value="C:nucleolus"/>
    <property type="evidence" value="ECO:0007669"/>
    <property type="project" value="TreeGrafter"/>
</dbReference>
<dbReference type="GO" id="GO:0003723">
    <property type="term" value="F:RNA binding"/>
    <property type="evidence" value="ECO:0007669"/>
    <property type="project" value="UniProtKB-UniRule"/>
</dbReference>
<keyword evidence="1 2" id="KW-0694">RNA-binding</keyword>
<name>A0A8H3J4S5_9LECA</name>
<feature type="compositionally biased region" description="Acidic residues" evidence="3">
    <location>
        <begin position="513"/>
        <end position="526"/>
    </location>
</feature>
<dbReference type="PROSITE" id="PS50102">
    <property type="entry name" value="RRM"/>
    <property type="match status" value="1"/>
</dbReference>
<evidence type="ECO:0000313" key="6">
    <source>
        <dbReference type="Proteomes" id="UP000664534"/>
    </source>
</evidence>
<evidence type="ECO:0000256" key="3">
    <source>
        <dbReference type="SAM" id="MobiDB-lite"/>
    </source>
</evidence>
<feature type="compositionally biased region" description="Polar residues" evidence="3">
    <location>
        <begin position="550"/>
        <end position="559"/>
    </location>
</feature>
<dbReference type="EMBL" id="CAJPDT010000136">
    <property type="protein sequence ID" value="CAF9940765.1"/>
    <property type="molecule type" value="Genomic_DNA"/>
</dbReference>
<dbReference type="SMART" id="SM00360">
    <property type="entry name" value="RRM"/>
    <property type="match status" value="1"/>
</dbReference>
<comment type="caution">
    <text evidence="5">The sequence shown here is derived from an EMBL/GenBank/DDBJ whole genome shotgun (WGS) entry which is preliminary data.</text>
</comment>
<dbReference type="Pfam" id="PF00076">
    <property type="entry name" value="RRM_1"/>
    <property type="match status" value="1"/>
</dbReference>
<organism evidence="5 6">
    <name type="scientific">Imshaugia aleurites</name>
    <dbReference type="NCBI Taxonomy" id="172621"/>
    <lineage>
        <taxon>Eukaryota</taxon>
        <taxon>Fungi</taxon>
        <taxon>Dikarya</taxon>
        <taxon>Ascomycota</taxon>
        <taxon>Pezizomycotina</taxon>
        <taxon>Lecanoromycetes</taxon>
        <taxon>OSLEUM clade</taxon>
        <taxon>Lecanoromycetidae</taxon>
        <taxon>Lecanorales</taxon>
        <taxon>Lecanorineae</taxon>
        <taxon>Parmeliaceae</taxon>
        <taxon>Imshaugia</taxon>
    </lineage>
</organism>
<feature type="compositionally biased region" description="Basic and acidic residues" evidence="3">
    <location>
        <begin position="535"/>
        <end position="547"/>
    </location>
</feature>
<proteinExistence type="predicted"/>
<feature type="compositionally biased region" description="Polar residues" evidence="3">
    <location>
        <begin position="36"/>
        <end position="51"/>
    </location>
</feature>
<dbReference type="Gene3D" id="3.30.70.330">
    <property type="match status" value="1"/>
</dbReference>
<keyword evidence="6" id="KW-1185">Reference proteome</keyword>
<dbReference type="SUPFAM" id="SSF54928">
    <property type="entry name" value="RNA-binding domain, RBD"/>
    <property type="match status" value="1"/>
</dbReference>
<feature type="compositionally biased region" description="Gly residues" evidence="3">
    <location>
        <begin position="55"/>
        <end position="75"/>
    </location>
</feature>
<evidence type="ECO:0000259" key="4">
    <source>
        <dbReference type="PROSITE" id="PS50102"/>
    </source>
</evidence>
<reference evidence="5" key="1">
    <citation type="submission" date="2021-03" db="EMBL/GenBank/DDBJ databases">
        <authorList>
            <person name="Tagirdzhanova G."/>
        </authorList>
    </citation>
    <scope>NUCLEOTIDE SEQUENCE</scope>
</reference>
<dbReference type="InterPro" id="IPR012677">
    <property type="entry name" value="Nucleotide-bd_a/b_plait_sf"/>
</dbReference>